<gene>
    <name evidence="2" type="ORF">HaLaN_05083</name>
</gene>
<evidence type="ECO:0000256" key="1">
    <source>
        <dbReference type="SAM" id="MobiDB-lite"/>
    </source>
</evidence>
<feature type="region of interest" description="Disordered" evidence="1">
    <location>
        <begin position="1"/>
        <end position="81"/>
    </location>
</feature>
<accession>A0A699YK53</accession>
<feature type="region of interest" description="Disordered" evidence="1">
    <location>
        <begin position="95"/>
        <end position="143"/>
    </location>
</feature>
<reference evidence="2 3" key="1">
    <citation type="submission" date="2020-02" db="EMBL/GenBank/DDBJ databases">
        <title>Draft genome sequence of Haematococcus lacustris strain NIES-144.</title>
        <authorList>
            <person name="Morimoto D."/>
            <person name="Nakagawa S."/>
            <person name="Yoshida T."/>
            <person name="Sawayama S."/>
        </authorList>
    </citation>
    <scope>NUCLEOTIDE SEQUENCE [LARGE SCALE GENOMIC DNA]</scope>
    <source>
        <strain evidence="2 3">NIES-144</strain>
    </source>
</reference>
<evidence type="ECO:0000313" key="2">
    <source>
        <dbReference type="EMBL" id="GFH09861.1"/>
    </source>
</evidence>
<name>A0A699YK53_HAELA</name>
<proteinExistence type="predicted"/>
<comment type="caution">
    <text evidence="2">The sequence shown here is derived from an EMBL/GenBank/DDBJ whole genome shotgun (WGS) entry which is preliminary data.</text>
</comment>
<dbReference type="EMBL" id="BLLF01000270">
    <property type="protein sequence ID" value="GFH09861.1"/>
    <property type="molecule type" value="Genomic_DNA"/>
</dbReference>
<dbReference type="Proteomes" id="UP000485058">
    <property type="component" value="Unassembled WGS sequence"/>
</dbReference>
<evidence type="ECO:0000313" key="3">
    <source>
        <dbReference type="Proteomes" id="UP000485058"/>
    </source>
</evidence>
<keyword evidence="3" id="KW-1185">Reference proteome</keyword>
<sequence>MVTPSRQQLPVIGEGGPALGTDPDSRGPGLQYTSSATFHPASLRTPLTQQYAPYPPHSDHQHCSSSHLPSPGGPYSGLGSAAGLGGPAGALGGLGTSSSAWPHGRSSVTSVAATPGRTVSGLQHGLRSTGQMTPGGASEGAYPPGLALGHGVAAGGPGGLARGLHQGSGGLGAHMVHSHSRLEENLQLLQSHSKVCLRSPFVPQALEEITLQRRQLMDAATGEEDEAGRLGLLGAAVGPAGGEAEQAGVEGPGPDPGVHRTAAAAGGVDTAAAQELVEFWAEGEEVEEGLEAGLEQGSGGLGEEEQGRQRGQRQTRQTGWVWRLLWLMELWAGAGSLRVASARQQQQRRMWGPRQPAVCT</sequence>
<protein>
    <submittedName>
        <fullName evidence="2">Uncharacterized protein</fullName>
    </submittedName>
</protein>
<dbReference type="AlphaFoldDB" id="A0A699YK53"/>
<feature type="region of interest" description="Disordered" evidence="1">
    <location>
        <begin position="294"/>
        <end position="314"/>
    </location>
</feature>
<organism evidence="2 3">
    <name type="scientific">Haematococcus lacustris</name>
    <name type="common">Green alga</name>
    <name type="synonym">Haematococcus pluvialis</name>
    <dbReference type="NCBI Taxonomy" id="44745"/>
    <lineage>
        <taxon>Eukaryota</taxon>
        <taxon>Viridiplantae</taxon>
        <taxon>Chlorophyta</taxon>
        <taxon>core chlorophytes</taxon>
        <taxon>Chlorophyceae</taxon>
        <taxon>CS clade</taxon>
        <taxon>Chlamydomonadales</taxon>
        <taxon>Haematococcaceae</taxon>
        <taxon>Haematococcus</taxon>
    </lineage>
</organism>